<sequence length="112" mass="12626">MLLIVSFVIAALAVIFAIQNGTPATIHFFAWQFVQSQGVVLLVGFVAGFLSALLIYMPSHLGRKWQLRRRERQLADLESQLAEEKTKRDFIEREHAAALRIKKSNQDGEGDS</sequence>
<evidence type="ECO:0000256" key="4">
    <source>
        <dbReference type="ARBA" id="ARBA00023136"/>
    </source>
</evidence>
<comment type="caution">
    <text evidence="8">The sequence shown here is derived from an EMBL/GenBank/DDBJ whole genome shotgun (WGS) entry which is preliminary data.</text>
</comment>
<dbReference type="GO" id="GO:0005886">
    <property type="term" value="C:plasma membrane"/>
    <property type="evidence" value="ECO:0007669"/>
    <property type="project" value="InterPro"/>
</dbReference>
<feature type="transmembrane region" description="Helical" evidence="6">
    <location>
        <begin position="41"/>
        <end position="62"/>
    </location>
</feature>
<keyword evidence="2 6" id="KW-0812">Transmembrane</keyword>
<accession>A0A3M8R177</accession>
<dbReference type="PANTHER" id="PTHR41335:SF1">
    <property type="entry name" value="MEMBRANE PROTEIN"/>
    <property type="match status" value="1"/>
</dbReference>
<evidence type="ECO:0000256" key="1">
    <source>
        <dbReference type="ARBA" id="ARBA00022475"/>
    </source>
</evidence>
<protein>
    <submittedName>
        <fullName evidence="8">DUF1049 domain-containing protein</fullName>
    </submittedName>
</protein>
<dbReference type="OrthoDB" id="5297444at2"/>
<evidence type="ECO:0000313" key="8">
    <source>
        <dbReference type="EMBL" id="RNF60924.1"/>
    </source>
</evidence>
<evidence type="ECO:0000256" key="3">
    <source>
        <dbReference type="ARBA" id="ARBA00022989"/>
    </source>
</evidence>
<name>A0A3M8R177_9PROT</name>
<dbReference type="InterPro" id="IPR010445">
    <property type="entry name" value="LapA_dom"/>
</dbReference>
<keyword evidence="4 6" id="KW-0472">Membrane</keyword>
<dbReference type="RefSeq" id="WP_123104211.1">
    <property type="nucleotide sequence ID" value="NZ_CP127527.1"/>
</dbReference>
<proteinExistence type="predicted"/>
<organism evidence="8">
    <name type="scientific">Acidithiobacillus sulfuriphilus</name>
    <dbReference type="NCBI Taxonomy" id="1867749"/>
    <lineage>
        <taxon>Bacteria</taxon>
        <taxon>Pseudomonadati</taxon>
        <taxon>Pseudomonadota</taxon>
        <taxon>Acidithiobacillia</taxon>
        <taxon>Acidithiobacillales</taxon>
        <taxon>Acidithiobacillaceae</taxon>
        <taxon>Acidithiobacillus</taxon>
    </lineage>
</organism>
<feature type="coiled-coil region" evidence="5">
    <location>
        <begin position="67"/>
        <end position="94"/>
    </location>
</feature>
<evidence type="ECO:0000256" key="2">
    <source>
        <dbReference type="ARBA" id="ARBA00022692"/>
    </source>
</evidence>
<dbReference type="Pfam" id="PF06305">
    <property type="entry name" value="LapA_dom"/>
    <property type="match status" value="1"/>
</dbReference>
<evidence type="ECO:0000259" key="7">
    <source>
        <dbReference type="Pfam" id="PF06305"/>
    </source>
</evidence>
<keyword evidence="3 6" id="KW-1133">Transmembrane helix</keyword>
<dbReference type="EMBL" id="RIZI01000172">
    <property type="protein sequence ID" value="RNF60924.1"/>
    <property type="molecule type" value="Genomic_DNA"/>
</dbReference>
<reference evidence="8" key="1">
    <citation type="submission" date="2018-10" db="EMBL/GenBank/DDBJ databases">
        <title>Acidithiobacillus sulfuriphilus sp. nov.: an extremely acidophilic sulfur-oxidizing chemolithotroph isolated from a neutral pH environment.</title>
        <authorList>
            <person name="Falagan C."/>
            <person name="Moya-Beltran A."/>
            <person name="Quatrini R."/>
            <person name="Johnson D.B."/>
        </authorList>
    </citation>
    <scope>NUCLEOTIDE SEQUENCE [LARGE SCALE GENOMIC DNA]</scope>
    <source>
        <strain evidence="8">CJ-2</strain>
    </source>
</reference>
<keyword evidence="1" id="KW-1003">Cell membrane</keyword>
<dbReference type="PANTHER" id="PTHR41335">
    <property type="entry name" value="MEMBRANE PROTEIN-RELATED"/>
    <property type="match status" value="1"/>
</dbReference>
<gene>
    <name evidence="8" type="ORF">EC580_08860</name>
</gene>
<keyword evidence="5" id="KW-0175">Coiled coil</keyword>
<evidence type="ECO:0000256" key="5">
    <source>
        <dbReference type="SAM" id="Coils"/>
    </source>
</evidence>
<evidence type="ECO:0000256" key="6">
    <source>
        <dbReference type="SAM" id="Phobius"/>
    </source>
</evidence>
<dbReference type="AlphaFoldDB" id="A0A3M8R177"/>
<feature type="domain" description="Lipopolysaccharide assembly protein A" evidence="7">
    <location>
        <begin position="19"/>
        <end position="81"/>
    </location>
</feature>